<dbReference type="Proteomes" id="UP000070133">
    <property type="component" value="Unassembled WGS sequence"/>
</dbReference>
<comment type="caution">
    <text evidence="2">The sequence shown here is derived from an EMBL/GenBank/DDBJ whole genome shotgun (WGS) entry which is preliminary data.</text>
</comment>
<feature type="region of interest" description="Disordered" evidence="1">
    <location>
        <begin position="119"/>
        <end position="138"/>
    </location>
</feature>
<accession>A0A139HIY6</accession>
<keyword evidence="3" id="KW-1185">Reference proteome</keyword>
<organism evidence="2 3">
    <name type="scientific">Pseudocercospora eumusae</name>
    <dbReference type="NCBI Taxonomy" id="321146"/>
    <lineage>
        <taxon>Eukaryota</taxon>
        <taxon>Fungi</taxon>
        <taxon>Dikarya</taxon>
        <taxon>Ascomycota</taxon>
        <taxon>Pezizomycotina</taxon>
        <taxon>Dothideomycetes</taxon>
        <taxon>Dothideomycetidae</taxon>
        <taxon>Mycosphaerellales</taxon>
        <taxon>Mycosphaerellaceae</taxon>
        <taxon>Pseudocercospora</taxon>
    </lineage>
</organism>
<protein>
    <submittedName>
        <fullName evidence="2">Uncharacterized protein</fullName>
    </submittedName>
</protein>
<dbReference type="AlphaFoldDB" id="A0A139HIY6"/>
<evidence type="ECO:0000313" key="2">
    <source>
        <dbReference type="EMBL" id="KXT02363.1"/>
    </source>
</evidence>
<name>A0A139HIY6_9PEZI</name>
<dbReference type="EMBL" id="LFZN01000043">
    <property type="protein sequence ID" value="KXT02363.1"/>
    <property type="molecule type" value="Genomic_DNA"/>
</dbReference>
<reference evidence="2 3" key="1">
    <citation type="submission" date="2015-07" db="EMBL/GenBank/DDBJ databases">
        <title>Comparative genomics of the Sigatoka disease complex on banana suggests a link between parallel evolutionary changes in Pseudocercospora fijiensis and Pseudocercospora eumusae and increased virulence on the banana host.</title>
        <authorList>
            <person name="Chang T.-C."/>
            <person name="Salvucci A."/>
            <person name="Crous P.W."/>
            <person name="Stergiopoulos I."/>
        </authorList>
    </citation>
    <scope>NUCLEOTIDE SEQUENCE [LARGE SCALE GENOMIC DNA]</scope>
    <source>
        <strain evidence="2 3">CBS 114824</strain>
    </source>
</reference>
<evidence type="ECO:0000313" key="3">
    <source>
        <dbReference type="Proteomes" id="UP000070133"/>
    </source>
</evidence>
<feature type="non-terminal residue" evidence="2">
    <location>
        <position position="138"/>
    </location>
</feature>
<sequence>MPYGPARQWYEGMKARNERPRNLEAWQEDEEGFFTIHPGEKWCCAKLQPPLGATQEEINNPRVCTFVCSGTDIGNNLRCHVKRNHLRDGYRLRDAKRGRKKLDEKANAEAYFKRMFENHIRDNRPIPTPPQQEEQGKM</sequence>
<gene>
    <name evidence="2" type="ORF">AC578_181</name>
</gene>
<proteinExistence type="predicted"/>
<evidence type="ECO:0000256" key="1">
    <source>
        <dbReference type="SAM" id="MobiDB-lite"/>
    </source>
</evidence>